<feature type="transmembrane region" description="Helical" evidence="8">
    <location>
        <begin position="183"/>
        <end position="202"/>
    </location>
</feature>
<dbReference type="InterPro" id="IPR045018">
    <property type="entry name" value="Azg-like"/>
</dbReference>
<feature type="transmembrane region" description="Helical" evidence="8">
    <location>
        <begin position="99"/>
        <end position="127"/>
    </location>
</feature>
<dbReference type="Pfam" id="PF00860">
    <property type="entry name" value="Xan_ur_permease"/>
    <property type="match status" value="1"/>
</dbReference>
<evidence type="ECO:0000256" key="5">
    <source>
        <dbReference type="ARBA" id="ARBA00022989"/>
    </source>
</evidence>
<comment type="subcellular location">
    <subcellularLocation>
        <location evidence="1">Membrane</location>
        <topology evidence="1">Multi-pass membrane protein</topology>
    </subcellularLocation>
</comment>
<organism evidence="9 10">
    <name type="scientific">Phyllosticta citriasiana</name>
    <dbReference type="NCBI Taxonomy" id="595635"/>
    <lineage>
        <taxon>Eukaryota</taxon>
        <taxon>Fungi</taxon>
        <taxon>Dikarya</taxon>
        <taxon>Ascomycota</taxon>
        <taxon>Pezizomycotina</taxon>
        <taxon>Dothideomycetes</taxon>
        <taxon>Dothideomycetes incertae sedis</taxon>
        <taxon>Botryosphaeriales</taxon>
        <taxon>Phyllostictaceae</taxon>
        <taxon>Phyllosticta</taxon>
    </lineage>
</organism>
<evidence type="ECO:0000256" key="8">
    <source>
        <dbReference type="SAM" id="Phobius"/>
    </source>
</evidence>
<evidence type="ECO:0000256" key="6">
    <source>
        <dbReference type="ARBA" id="ARBA00023136"/>
    </source>
</evidence>
<evidence type="ECO:0000256" key="3">
    <source>
        <dbReference type="ARBA" id="ARBA00022448"/>
    </source>
</evidence>
<dbReference type="InterPro" id="IPR006043">
    <property type="entry name" value="NCS2"/>
</dbReference>
<dbReference type="PANTHER" id="PTHR43337:SF3">
    <property type="entry name" value="PURINE TRANSPORTER"/>
    <property type="match status" value="1"/>
</dbReference>
<feature type="transmembrane region" description="Helical" evidence="8">
    <location>
        <begin position="404"/>
        <end position="422"/>
    </location>
</feature>
<evidence type="ECO:0000256" key="2">
    <source>
        <dbReference type="ARBA" id="ARBA00005697"/>
    </source>
</evidence>
<keyword evidence="3" id="KW-0813">Transport</keyword>
<keyword evidence="10" id="KW-1185">Reference proteome</keyword>
<name>A0ABR1K986_9PEZI</name>
<evidence type="ECO:0000256" key="7">
    <source>
        <dbReference type="SAM" id="MobiDB-lite"/>
    </source>
</evidence>
<feature type="compositionally biased region" description="Basic and acidic residues" evidence="7">
    <location>
        <begin position="634"/>
        <end position="644"/>
    </location>
</feature>
<feature type="transmembrane region" description="Helical" evidence="8">
    <location>
        <begin position="477"/>
        <end position="496"/>
    </location>
</feature>
<reference evidence="9 10" key="1">
    <citation type="submission" date="2024-04" db="EMBL/GenBank/DDBJ databases">
        <title>Phyllosticta paracitricarpa is synonymous to the EU quarantine fungus P. citricarpa based on phylogenomic analyses.</title>
        <authorList>
            <consortium name="Lawrence Berkeley National Laboratory"/>
            <person name="Van Ingen-Buijs V.A."/>
            <person name="Van Westerhoven A.C."/>
            <person name="Haridas S."/>
            <person name="Skiadas P."/>
            <person name="Martin F."/>
            <person name="Groenewald J.Z."/>
            <person name="Crous P.W."/>
            <person name="Seidl M.F."/>
        </authorList>
    </citation>
    <scope>NUCLEOTIDE SEQUENCE [LARGE SCALE GENOMIC DNA]</scope>
    <source>
        <strain evidence="9 10">CBS 123371</strain>
    </source>
</reference>
<evidence type="ECO:0000256" key="1">
    <source>
        <dbReference type="ARBA" id="ARBA00004141"/>
    </source>
</evidence>
<accession>A0ABR1K986</accession>
<feature type="compositionally biased region" description="Polar residues" evidence="7">
    <location>
        <begin position="591"/>
        <end position="600"/>
    </location>
</feature>
<feature type="transmembrane region" description="Helical" evidence="8">
    <location>
        <begin position="147"/>
        <end position="171"/>
    </location>
</feature>
<comment type="caution">
    <text evidence="9">The sequence shown here is derived from an EMBL/GenBank/DDBJ whole genome shotgun (WGS) entry which is preliminary data.</text>
</comment>
<dbReference type="PANTHER" id="PTHR43337">
    <property type="entry name" value="XANTHINE/URACIL PERMEASE C887.17-RELATED"/>
    <property type="match status" value="1"/>
</dbReference>
<evidence type="ECO:0000256" key="4">
    <source>
        <dbReference type="ARBA" id="ARBA00022692"/>
    </source>
</evidence>
<feature type="transmembrane region" description="Helical" evidence="8">
    <location>
        <begin position="242"/>
        <end position="260"/>
    </location>
</feature>
<gene>
    <name evidence="9" type="ORF">IWZ03DRAFT_88405</name>
</gene>
<keyword evidence="4 8" id="KW-0812">Transmembrane</keyword>
<proteinExistence type="inferred from homology"/>
<dbReference type="Proteomes" id="UP001363622">
    <property type="component" value="Unassembled WGS sequence"/>
</dbReference>
<feature type="region of interest" description="Disordered" evidence="7">
    <location>
        <begin position="575"/>
        <end position="653"/>
    </location>
</feature>
<keyword evidence="6 8" id="KW-0472">Membrane</keyword>
<comment type="similarity">
    <text evidence="2">Belongs to the nucleobase:cation symporter-2 (NCS2) (TC 2.A.40) family. Azg-like subfamily.</text>
</comment>
<evidence type="ECO:0000313" key="9">
    <source>
        <dbReference type="EMBL" id="KAK7509770.1"/>
    </source>
</evidence>
<sequence>MDSIRRQCAQLDKNIAGSAFGRFFRLDGSGHSRQIKNTRFLTEVRAGLTTFFTMSYVISVNAAILTDSGGACKCNDPRDRTCANNTEYQDCLLILNRDLITATTAVCAFGSFFFGLITNLPVALAPGMGLNAYFAYQVVGYHGTGSVSYGLALTAVFTEGFIFVLLSLLGMRQWLVRLLPTSLKVAAACGIGLFLAEIGLSYNAGIGAITGATSTPLDLGGCPQQYRNALGECQSHKMRNPSLWIAIFCGGVLTAVLMAYKIKSAMIIGILVVSAISWPRSTSFTYFPHTPDGNVRFDFFKQVATFHPLRTTLNALEWDVSAAPGHFVLALFTFLYVDIIDCTATLYSMARFSGVVEASTGDFPRSTLAYCTDAVSIAFGSLLGVSPVTAYIESGAGIAEGGRTGITAVTAGLCFFITLFFAPVFASIPPWATGSTVILVGAMMVRQVTAVNWNYIGDAVPAFVTIIFIPMSYSTAYGVIAGMLIYVAINVPLYLIRLISCGHIRPVDEERREYWSFGKYNAGDKPLWFVSLGRNVADRMAGGKTRHPDVKVREVSSRETLEEFAAKGAEIPLGDVRFSGSTHQGSDRSTQDSSAESSNVAAKLAASLGGTGNSHVKVEHRSPSPPPNQGEGTQSEREDFDLRQFRVPPQDSS</sequence>
<dbReference type="EMBL" id="JBBPHU010000016">
    <property type="protein sequence ID" value="KAK7509770.1"/>
    <property type="molecule type" value="Genomic_DNA"/>
</dbReference>
<protein>
    <submittedName>
        <fullName evidence="9">Permease family-domain-containing protein</fullName>
    </submittedName>
</protein>
<feature type="transmembrane region" description="Helical" evidence="8">
    <location>
        <begin position="327"/>
        <end position="347"/>
    </location>
</feature>
<keyword evidence="5 8" id="KW-1133">Transmembrane helix</keyword>
<feature type="transmembrane region" description="Helical" evidence="8">
    <location>
        <begin position="452"/>
        <end position="471"/>
    </location>
</feature>
<feature type="transmembrane region" description="Helical" evidence="8">
    <location>
        <begin position="367"/>
        <end position="392"/>
    </location>
</feature>
<evidence type="ECO:0000313" key="10">
    <source>
        <dbReference type="Proteomes" id="UP001363622"/>
    </source>
</evidence>